<reference evidence="14 15" key="2">
    <citation type="submission" date="2018-12" db="EMBL/GenBank/DDBJ databases">
        <title>Rhizobacter gummiphilus sp. nov., a rubber-degrading bacterium isolated from the soil of a botanical garden in Japan.</title>
        <authorList>
            <person name="Shunsuke S.S."/>
        </authorList>
    </citation>
    <scope>NUCLEOTIDE SEQUENCE [LARGE SCALE GENOMIC DNA]</scope>
    <source>
        <strain evidence="14 15">S-16</strain>
    </source>
</reference>
<dbReference type="SUPFAM" id="SSF47384">
    <property type="entry name" value="Homodimeric domain of signal transducing histidine kinase"/>
    <property type="match status" value="1"/>
</dbReference>
<feature type="domain" description="Histidine kinase" evidence="12">
    <location>
        <begin position="253"/>
        <end position="470"/>
    </location>
</feature>
<dbReference type="SUPFAM" id="SSF55874">
    <property type="entry name" value="ATPase domain of HSP90 chaperone/DNA topoisomerase II/histidine kinase"/>
    <property type="match status" value="1"/>
</dbReference>
<evidence type="ECO:0000256" key="6">
    <source>
        <dbReference type="ARBA" id="ARBA00023026"/>
    </source>
</evidence>
<dbReference type="EC" id="2.7.13.3" evidence="2"/>
<feature type="modified residue" description="4-aspartylphosphate" evidence="9">
    <location>
        <position position="546"/>
    </location>
</feature>
<dbReference type="Gene3D" id="3.40.50.2300">
    <property type="match status" value="1"/>
</dbReference>
<dbReference type="PROSITE" id="PS50109">
    <property type="entry name" value="HIS_KIN"/>
    <property type="match status" value="1"/>
</dbReference>
<gene>
    <name evidence="14" type="ORF">DZC73_11560</name>
</gene>
<name>A0A3N7HPB0_9BURK</name>
<dbReference type="RefSeq" id="WP_124540425.1">
    <property type="nucleotide sequence ID" value="NZ_QUSW01000003.1"/>
</dbReference>
<dbReference type="SMART" id="SM00448">
    <property type="entry name" value="REC"/>
    <property type="match status" value="1"/>
</dbReference>
<dbReference type="GO" id="GO:0000155">
    <property type="term" value="F:phosphorelay sensor kinase activity"/>
    <property type="evidence" value="ECO:0007669"/>
    <property type="project" value="InterPro"/>
</dbReference>
<reference evidence="14 15" key="1">
    <citation type="submission" date="2018-08" db="EMBL/GenBank/DDBJ databases">
        <authorList>
            <person name="Khan S.A."/>
            <person name="Jeon C.O."/>
            <person name="Chun B.H."/>
            <person name="Jeong S.E."/>
        </authorList>
    </citation>
    <scope>NUCLEOTIDE SEQUENCE [LARGE SCALE GENOMIC DNA]</scope>
    <source>
        <strain evidence="14 15">S-16</strain>
    </source>
</reference>
<dbReference type="InterPro" id="IPR005467">
    <property type="entry name" value="His_kinase_dom"/>
</dbReference>
<feature type="transmembrane region" description="Helical" evidence="11">
    <location>
        <begin position="37"/>
        <end position="57"/>
    </location>
</feature>
<dbReference type="CDD" id="cd16922">
    <property type="entry name" value="HATPase_EvgS-ArcB-TorS-like"/>
    <property type="match status" value="1"/>
</dbReference>
<evidence type="ECO:0000256" key="2">
    <source>
        <dbReference type="ARBA" id="ARBA00012438"/>
    </source>
</evidence>
<dbReference type="CDD" id="cd00082">
    <property type="entry name" value="HisKA"/>
    <property type="match status" value="1"/>
</dbReference>
<dbReference type="Gene3D" id="3.30.565.10">
    <property type="entry name" value="Histidine kinase-like ATPase, C-terminal domain"/>
    <property type="match status" value="1"/>
</dbReference>
<evidence type="ECO:0000259" key="13">
    <source>
        <dbReference type="PROSITE" id="PS50110"/>
    </source>
</evidence>
<dbReference type="InterPro" id="IPR036890">
    <property type="entry name" value="HATPase_C_sf"/>
</dbReference>
<dbReference type="InterPro" id="IPR036097">
    <property type="entry name" value="HisK_dim/P_sf"/>
</dbReference>
<keyword evidence="11" id="KW-0472">Membrane</keyword>
<evidence type="ECO:0000256" key="5">
    <source>
        <dbReference type="ARBA" id="ARBA00023012"/>
    </source>
</evidence>
<dbReference type="EMBL" id="QUSW01000003">
    <property type="protein sequence ID" value="RQP23980.1"/>
    <property type="molecule type" value="Genomic_DNA"/>
</dbReference>
<dbReference type="SMART" id="SM00387">
    <property type="entry name" value="HATPase_c"/>
    <property type="match status" value="1"/>
</dbReference>
<evidence type="ECO:0000259" key="12">
    <source>
        <dbReference type="PROSITE" id="PS50109"/>
    </source>
</evidence>
<dbReference type="OrthoDB" id="8577169at2"/>
<dbReference type="Pfam" id="PF02518">
    <property type="entry name" value="HATPase_c"/>
    <property type="match status" value="1"/>
</dbReference>
<evidence type="ECO:0000256" key="4">
    <source>
        <dbReference type="ARBA" id="ARBA00022729"/>
    </source>
</evidence>
<dbReference type="InterPro" id="IPR003661">
    <property type="entry name" value="HisK_dim/P_dom"/>
</dbReference>
<keyword evidence="6" id="KW-0843">Virulence</keyword>
<evidence type="ECO:0000313" key="15">
    <source>
        <dbReference type="Proteomes" id="UP000267464"/>
    </source>
</evidence>
<accession>A0A3N7HPB0</accession>
<comment type="catalytic activity">
    <reaction evidence="1">
        <text>ATP + protein L-histidine = ADP + protein N-phospho-L-histidine.</text>
        <dbReference type="EC" id="2.7.13.3"/>
    </reaction>
</comment>
<dbReference type="PANTHER" id="PTHR45339">
    <property type="entry name" value="HYBRID SIGNAL TRANSDUCTION HISTIDINE KINASE J"/>
    <property type="match status" value="1"/>
</dbReference>
<evidence type="ECO:0000256" key="1">
    <source>
        <dbReference type="ARBA" id="ARBA00000085"/>
    </source>
</evidence>
<dbReference type="SUPFAM" id="SSF52172">
    <property type="entry name" value="CheY-like"/>
    <property type="match status" value="1"/>
</dbReference>
<keyword evidence="15" id="KW-1185">Reference proteome</keyword>
<sequence>MSGTPPIAMDTSTHEHTLPPAKGEFAEQLADEQLRMVWEHASIGTLVATAFALLMAWKLPTHFPQYVLPWLGLKLAIALPRIVQAMVYNRRGHPGGKRWRNYTYGLLAIDGIVWGLAGAVLVHDTIGVASVILPCLTCVAIVATYGLQARVTATAAYVVPIILMSGVSVLFRGDEFGVLWGLGSMALLGLLLSTARRYERRLAENFLLRMKASRSEEMKDAALALAQRNAEEREHALQLAQRKSAVKSQFLATMSHELRTPLHGILGIARLLHIESNDSAVQRRVELIESSGMHLLELINDLLDIGRIESGQLKIAQAEFDVASEAHRVAEIYAVRAGDKGLSFSFDCRVKGECWVLGDPSRLRQVLHNLLGNAVKFTKTGFVSMSLEHLGGEDYVFVVRDSGVGISPEDQAHIFEAFRQVGATAARPFEGTGLGLTIAREVAQAMGGDITCRSATDVGSSFRFTIKLKPMAQASQAAGDTSDMPAPAVQRGEFQVLLAEDNDLNALIAQAFLEREGVVVERAVNGREAVRRALREVGRPNLVLMDVLMPGLDGVAATREIRAREQALGLSRVPVIAMTATASDEDREACLAAGMDEFLPKPFSAEQLGRIMAFWLHRPGASALGLGTAGDAAPPLAH</sequence>
<keyword evidence="4" id="KW-0732">Signal</keyword>
<dbReference type="InterPro" id="IPR004358">
    <property type="entry name" value="Sig_transdc_His_kin-like_C"/>
</dbReference>
<feature type="domain" description="Response regulatory" evidence="13">
    <location>
        <begin position="495"/>
        <end position="616"/>
    </location>
</feature>
<feature type="transmembrane region" description="Helical" evidence="11">
    <location>
        <begin position="154"/>
        <end position="171"/>
    </location>
</feature>
<evidence type="ECO:0000256" key="8">
    <source>
        <dbReference type="ARBA" id="ARBA00070152"/>
    </source>
</evidence>
<dbReference type="SMART" id="SM00388">
    <property type="entry name" value="HisKA"/>
    <property type="match status" value="1"/>
</dbReference>
<keyword evidence="5" id="KW-0902">Two-component regulatory system</keyword>
<evidence type="ECO:0000256" key="7">
    <source>
        <dbReference type="ARBA" id="ARBA00058004"/>
    </source>
</evidence>
<evidence type="ECO:0000256" key="10">
    <source>
        <dbReference type="SAM" id="MobiDB-lite"/>
    </source>
</evidence>
<keyword evidence="11" id="KW-0812">Transmembrane</keyword>
<comment type="function">
    <text evidence="7">Member of the two-component regulatory system BvgS/BvgA. Phosphorylates BvgA via a four-step phosphorelay in response to environmental signals.</text>
</comment>
<dbReference type="InterPro" id="IPR011006">
    <property type="entry name" value="CheY-like_superfamily"/>
</dbReference>
<dbReference type="PROSITE" id="PS50110">
    <property type="entry name" value="RESPONSE_REGULATORY"/>
    <property type="match status" value="1"/>
</dbReference>
<feature type="transmembrane region" description="Helical" evidence="11">
    <location>
        <begin position="177"/>
        <end position="195"/>
    </location>
</feature>
<dbReference type="Pfam" id="PF00512">
    <property type="entry name" value="HisKA"/>
    <property type="match status" value="1"/>
</dbReference>
<evidence type="ECO:0000256" key="11">
    <source>
        <dbReference type="SAM" id="Phobius"/>
    </source>
</evidence>
<evidence type="ECO:0000256" key="3">
    <source>
        <dbReference type="ARBA" id="ARBA00022553"/>
    </source>
</evidence>
<evidence type="ECO:0000313" key="14">
    <source>
        <dbReference type="EMBL" id="RQP23980.1"/>
    </source>
</evidence>
<evidence type="ECO:0000256" key="9">
    <source>
        <dbReference type="PROSITE-ProRule" id="PRU00169"/>
    </source>
</evidence>
<feature type="region of interest" description="Disordered" evidence="10">
    <location>
        <begin position="1"/>
        <end position="20"/>
    </location>
</feature>
<keyword evidence="11" id="KW-1133">Transmembrane helix</keyword>
<dbReference type="AlphaFoldDB" id="A0A3N7HPB0"/>
<dbReference type="Pfam" id="PF00072">
    <property type="entry name" value="Response_reg"/>
    <property type="match status" value="1"/>
</dbReference>
<dbReference type="CDD" id="cd17546">
    <property type="entry name" value="REC_hyHK_CKI1_RcsC-like"/>
    <property type="match status" value="1"/>
</dbReference>
<feature type="transmembrane region" description="Helical" evidence="11">
    <location>
        <begin position="128"/>
        <end position="147"/>
    </location>
</feature>
<protein>
    <recommendedName>
        <fullName evidence="8">Virulence sensor protein BvgS</fullName>
        <ecNumber evidence="2">2.7.13.3</ecNumber>
    </recommendedName>
</protein>
<keyword evidence="3 9" id="KW-0597">Phosphoprotein</keyword>
<dbReference type="Gene3D" id="1.10.287.130">
    <property type="match status" value="1"/>
</dbReference>
<comment type="caution">
    <text evidence="14">The sequence shown here is derived from an EMBL/GenBank/DDBJ whole genome shotgun (WGS) entry which is preliminary data.</text>
</comment>
<dbReference type="FunFam" id="3.30.565.10:FF:000010">
    <property type="entry name" value="Sensor histidine kinase RcsC"/>
    <property type="match status" value="1"/>
</dbReference>
<dbReference type="PRINTS" id="PR00344">
    <property type="entry name" value="BCTRLSENSOR"/>
</dbReference>
<dbReference type="Proteomes" id="UP000267464">
    <property type="component" value="Unassembled WGS sequence"/>
</dbReference>
<dbReference type="InterPro" id="IPR003594">
    <property type="entry name" value="HATPase_dom"/>
</dbReference>
<feature type="transmembrane region" description="Helical" evidence="11">
    <location>
        <begin position="104"/>
        <end position="122"/>
    </location>
</feature>
<proteinExistence type="predicted"/>
<dbReference type="PANTHER" id="PTHR45339:SF3">
    <property type="entry name" value="HISTIDINE KINASE"/>
    <property type="match status" value="1"/>
</dbReference>
<dbReference type="InterPro" id="IPR001789">
    <property type="entry name" value="Sig_transdc_resp-reg_receiver"/>
</dbReference>
<feature type="transmembrane region" description="Helical" evidence="11">
    <location>
        <begin position="63"/>
        <end position="83"/>
    </location>
</feature>
<organism evidence="14 15">
    <name type="scientific">Piscinibacter terrae</name>
    <dbReference type="NCBI Taxonomy" id="2496871"/>
    <lineage>
        <taxon>Bacteria</taxon>
        <taxon>Pseudomonadati</taxon>
        <taxon>Pseudomonadota</taxon>
        <taxon>Betaproteobacteria</taxon>
        <taxon>Burkholderiales</taxon>
        <taxon>Sphaerotilaceae</taxon>
        <taxon>Piscinibacter</taxon>
    </lineage>
</organism>